<gene>
    <name evidence="1" type="ORF">METZ01_LOCUS104214</name>
</gene>
<sequence length="34" mass="3838">MHPREDSAVRPAAGAPVLRRGHRVEAYGCDRYML</sequence>
<evidence type="ECO:0000313" key="1">
    <source>
        <dbReference type="EMBL" id="SVA51360.1"/>
    </source>
</evidence>
<dbReference type="AlphaFoldDB" id="A0A381WFR3"/>
<organism evidence="1">
    <name type="scientific">marine metagenome</name>
    <dbReference type="NCBI Taxonomy" id="408172"/>
    <lineage>
        <taxon>unclassified sequences</taxon>
        <taxon>metagenomes</taxon>
        <taxon>ecological metagenomes</taxon>
    </lineage>
</organism>
<proteinExistence type="predicted"/>
<accession>A0A381WFR3</accession>
<dbReference type="EMBL" id="UINC01011672">
    <property type="protein sequence ID" value="SVA51360.1"/>
    <property type="molecule type" value="Genomic_DNA"/>
</dbReference>
<name>A0A381WFR3_9ZZZZ</name>
<protein>
    <submittedName>
        <fullName evidence="1">Uncharacterized protein</fullName>
    </submittedName>
</protein>
<reference evidence="1" key="1">
    <citation type="submission" date="2018-05" db="EMBL/GenBank/DDBJ databases">
        <authorList>
            <person name="Lanie J.A."/>
            <person name="Ng W.-L."/>
            <person name="Kazmierczak K.M."/>
            <person name="Andrzejewski T.M."/>
            <person name="Davidsen T.M."/>
            <person name="Wayne K.J."/>
            <person name="Tettelin H."/>
            <person name="Glass J.I."/>
            <person name="Rusch D."/>
            <person name="Podicherti R."/>
            <person name="Tsui H.-C.T."/>
            <person name="Winkler M.E."/>
        </authorList>
    </citation>
    <scope>NUCLEOTIDE SEQUENCE</scope>
</reference>